<protein>
    <submittedName>
        <fullName evidence="1">Uncharacterized protein</fullName>
    </submittedName>
</protein>
<organism evidence="1 2">
    <name type="scientific">Actinomyces urogenitalis DSM 15434</name>
    <dbReference type="NCBI Taxonomy" id="525246"/>
    <lineage>
        <taxon>Bacteria</taxon>
        <taxon>Bacillati</taxon>
        <taxon>Actinomycetota</taxon>
        <taxon>Actinomycetes</taxon>
        <taxon>Actinomycetales</taxon>
        <taxon>Actinomycetaceae</taxon>
        <taxon>Actinomyces</taxon>
    </lineage>
</organism>
<keyword evidence="2" id="KW-1185">Reference proteome</keyword>
<dbReference type="Proteomes" id="UP000004778">
    <property type="component" value="Unassembled WGS sequence"/>
</dbReference>
<comment type="caution">
    <text evidence="1">The sequence shown here is derived from an EMBL/GenBank/DDBJ whole genome shotgun (WGS) entry which is preliminary data.</text>
</comment>
<evidence type="ECO:0000313" key="2">
    <source>
        <dbReference type="Proteomes" id="UP000004778"/>
    </source>
</evidence>
<proteinExistence type="predicted"/>
<evidence type="ECO:0000313" key="1">
    <source>
        <dbReference type="EMBL" id="EEH65921.1"/>
    </source>
</evidence>
<dbReference type="HOGENOM" id="CLU_2802771_0_0_11"/>
<name>C0W5S5_9ACTO</name>
<dbReference type="AlphaFoldDB" id="C0W5S5"/>
<dbReference type="EMBL" id="ACFH01000095">
    <property type="protein sequence ID" value="EEH65921.1"/>
    <property type="molecule type" value="Genomic_DNA"/>
</dbReference>
<accession>C0W5S5</accession>
<reference evidence="1 2" key="1">
    <citation type="submission" date="2009-01" db="EMBL/GenBank/DDBJ databases">
        <authorList>
            <person name="Qin X."/>
            <person name="Bachman B."/>
            <person name="Battles P."/>
            <person name="Bell A."/>
            <person name="Bess C."/>
            <person name="Bickham C."/>
            <person name="Chaboub L."/>
            <person name="Chen D."/>
            <person name="Coyle M."/>
            <person name="Deiros D.R."/>
            <person name="Dinh H."/>
            <person name="Forbes L."/>
            <person name="Fowler G."/>
            <person name="Francisco L."/>
            <person name="Fu Q."/>
            <person name="Gubbala S."/>
            <person name="Hale W."/>
            <person name="Han Y."/>
            <person name="Hemphill L."/>
            <person name="Highlander S.K."/>
            <person name="Hirani K."/>
            <person name="Hogues M."/>
            <person name="Jackson L."/>
            <person name="Jakkamsetti A."/>
            <person name="Javaid M."/>
            <person name="Jiang H."/>
            <person name="Korchina V."/>
            <person name="Kovar C."/>
            <person name="Lara F."/>
            <person name="Lee S."/>
            <person name="Mata R."/>
            <person name="Mathew T."/>
            <person name="Moen C."/>
            <person name="Morales K."/>
            <person name="Munidasa M."/>
            <person name="Nazareth L."/>
            <person name="Ngo R."/>
            <person name="Nguyen L."/>
            <person name="Okwuonu G."/>
            <person name="Ongeri F."/>
            <person name="Patil S."/>
            <person name="Petrosino J."/>
            <person name="Pham C."/>
            <person name="Pham P."/>
            <person name="Pu L.-L."/>
            <person name="Puazo M."/>
            <person name="Raj R."/>
            <person name="Reid J."/>
            <person name="Rouhana J."/>
            <person name="Saada N."/>
            <person name="Shang Y."/>
            <person name="Simmons D."/>
            <person name="Thornton R."/>
            <person name="Warren J."/>
            <person name="Weissenberger G."/>
            <person name="Zhang J."/>
            <person name="Zhang L."/>
            <person name="Zhou C."/>
            <person name="Zhu D."/>
            <person name="Muzny D."/>
            <person name="Worley K."/>
            <person name="Gibbs R."/>
        </authorList>
    </citation>
    <scope>NUCLEOTIDE SEQUENCE [LARGE SCALE GENOMIC DNA]</scope>
    <source>
        <strain evidence="1 2">DSM 15434</strain>
    </source>
</reference>
<sequence length="67" mass="7627">MSRFRLRTSSGDALCVPEDAEMTLFLDEDGFMRMRTEVYVDSVDIELVTLEGPGDRKGACDGRVRFY</sequence>
<gene>
    <name evidence="1" type="ORF">HMPREF0058_1219</name>
</gene>